<dbReference type="InterPro" id="IPR036412">
    <property type="entry name" value="HAD-like_sf"/>
</dbReference>
<comment type="cofactor">
    <cofactor evidence="1">
        <name>Mg(2+)</name>
        <dbReference type="ChEBI" id="CHEBI:18420"/>
    </cofactor>
</comment>
<dbReference type="Pfam" id="PF00702">
    <property type="entry name" value="Hydrolase"/>
    <property type="match status" value="1"/>
</dbReference>
<dbReference type="InterPro" id="IPR051400">
    <property type="entry name" value="HAD-like_hydrolase"/>
</dbReference>
<dbReference type="NCBIfam" id="TIGR01549">
    <property type="entry name" value="HAD-SF-IA-v1"/>
    <property type="match status" value="1"/>
</dbReference>
<dbReference type="SFLD" id="SFLDS00003">
    <property type="entry name" value="Haloacid_Dehalogenase"/>
    <property type="match status" value="1"/>
</dbReference>
<sequence length="277" mass="29327">MDALRRPSHLLFDFFGTLVDYSPSRTEQGYPRSHALLREFGAALDYAGFLSAWSATTARFDRETAADEREFSVDEVAAAFLAEALPAAPTGSQVAGFVAAYLAEWGSAIRPFEGVAELLRELSGRCRLAVVSNTHSPTMVPDLLARLGVLELMDAVVLSVDTGHRKPHPSIYRTALERLGLSPADAWFIGDSAGPDYHGPRRAGIPALLVDPAGTADVPPAHRIRSVHALPALLAALLAGRPPGRSPRPGARPRRAAGGDAAAGRAGGTGLTRGQLR</sequence>
<dbReference type="EMBL" id="BAAANS010000056">
    <property type="protein sequence ID" value="GAA2116870.1"/>
    <property type="molecule type" value="Genomic_DNA"/>
</dbReference>
<dbReference type="PANTHER" id="PTHR46470:SF4">
    <property type="entry name" value="5-AMINO-6-(5-PHOSPHO-D-RIBITYLAMINO)URACIL PHOSPHATASE YIGB"/>
    <property type="match status" value="1"/>
</dbReference>
<comment type="caution">
    <text evidence="5">The sequence shown here is derived from an EMBL/GenBank/DDBJ whole genome shotgun (WGS) entry which is preliminary data.</text>
</comment>
<feature type="region of interest" description="Disordered" evidence="4">
    <location>
        <begin position="239"/>
        <end position="277"/>
    </location>
</feature>
<evidence type="ECO:0000256" key="3">
    <source>
        <dbReference type="ARBA" id="ARBA00022842"/>
    </source>
</evidence>
<accession>A0ABN2XTP2</accession>
<dbReference type="Gene3D" id="3.40.50.1000">
    <property type="entry name" value="HAD superfamily/HAD-like"/>
    <property type="match status" value="1"/>
</dbReference>
<dbReference type="SFLD" id="SFLDG01129">
    <property type="entry name" value="C1.5:_HAD__Beta-PGM__Phosphata"/>
    <property type="match status" value="1"/>
</dbReference>
<evidence type="ECO:0000256" key="4">
    <source>
        <dbReference type="SAM" id="MobiDB-lite"/>
    </source>
</evidence>
<gene>
    <name evidence="5" type="ORF">GCM10009759_62750</name>
</gene>
<evidence type="ECO:0000256" key="1">
    <source>
        <dbReference type="ARBA" id="ARBA00001946"/>
    </source>
</evidence>
<name>A0ABN2XTP2_9ACTN</name>
<evidence type="ECO:0000313" key="5">
    <source>
        <dbReference type="EMBL" id="GAA2116870.1"/>
    </source>
</evidence>
<keyword evidence="6" id="KW-1185">Reference proteome</keyword>
<dbReference type="InterPro" id="IPR023214">
    <property type="entry name" value="HAD_sf"/>
</dbReference>
<evidence type="ECO:0008006" key="7">
    <source>
        <dbReference type="Google" id="ProtNLM"/>
    </source>
</evidence>
<reference evidence="5 6" key="1">
    <citation type="journal article" date="2019" name="Int. J. Syst. Evol. Microbiol.">
        <title>The Global Catalogue of Microorganisms (GCM) 10K type strain sequencing project: providing services to taxonomists for standard genome sequencing and annotation.</title>
        <authorList>
            <consortium name="The Broad Institute Genomics Platform"/>
            <consortium name="The Broad Institute Genome Sequencing Center for Infectious Disease"/>
            <person name="Wu L."/>
            <person name="Ma J."/>
        </authorList>
    </citation>
    <scope>NUCLEOTIDE SEQUENCE [LARGE SCALE GENOMIC DNA]</scope>
    <source>
        <strain evidence="5 6">JCM 14559</strain>
    </source>
</reference>
<evidence type="ECO:0000256" key="2">
    <source>
        <dbReference type="ARBA" id="ARBA00022801"/>
    </source>
</evidence>
<feature type="compositionally biased region" description="Low complexity" evidence="4">
    <location>
        <begin position="239"/>
        <end position="249"/>
    </location>
</feature>
<keyword evidence="2" id="KW-0378">Hydrolase</keyword>
<protein>
    <recommendedName>
        <fullName evidence="7">Hydrolase of the HAD superfamily</fullName>
    </recommendedName>
</protein>
<evidence type="ECO:0000313" key="6">
    <source>
        <dbReference type="Proteomes" id="UP001500897"/>
    </source>
</evidence>
<dbReference type="Proteomes" id="UP001500897">
    <property type="component" value="Unassembled WGS sequence"/>
</dbReference>
<organism evidence="5 6">
    <name type="scientific">Kitasatospora saccharophila</name>
    <dbReference type="NCBI Taxonomy" id="407973"/>
    <lineage>
        <taxon>Bacteria</taxon>
        <taxon>Bacillati</taxon>
        <taxon>Actinomycetota</taxon>
        <taxon>Actinomycetes</taxon>
        <taxon>Kitasatosporales</taxon>
        <taxon>Streptomycetaceae</taxon>
        <taxon>Kitasatospora</taxon>
    </lineage>
</organism>
<dbReference type="InterPro" id="IPR006439">
    <property type="entry name" value="HAD-SF_hydro_IA"/>
</dbReference>
<dbReference type="PANTHER" id="PTHR46470">
    <property type="entry name" value="N-ACYLNEURAMINATE-9-PHOSPHATASE"/>
    <property type="match status" value="1"/>
</dbReference>
<keyword evidence="3" id="KW-0460">Magnesium</keyword>
<dbReference type="RefSeq" id="WP_344557060.1">
    <property type="nucleotide sequence ID" value="NZ_BAAANS010000056.1"/>
</dbReference>
<proteinExistence type="predicted"/>
<dbReference type="SUPFAM" id="SSF56784">
    <property type="entry name" value="HAD-like"/>
    <property type="match status" value="1"/>
</dbReference>